<dbReference type="RefSeq" id="WP_167673163.1">
    <property type="nucleotide sequence ID" value="NZ_JAATJS010000003.1"/>
</dbReference>
<reference evidence="2 3" key="1">
    <citation type="submission" date="2020-03" db="EMBL/GenBank/DDBJ databases">
        <title>The genome sequence of Microvirga sp. c23x22.</title>
        <authorList>
            <person name="Zhang X."/>
        </authorList>
    </citation>
    <scope>NUCLEOTIDE SEQUENCE [LARGE SCALE GENOMIC DNA]</scope>
    <source>
        <strain evidence="3">c23x22</strain>
    </source>
</reference>
<organism evidence="2 3">
    <name type="scientific">Microvirga terricola</name>
    <dbReference type="NCBI Taxonomy" id="2719797"/>
    <lineage>
        <taxon>Bacteria</taxon>
        <taxon>Pseudomonadati</taxon>
        <taxon>Pseudomonadota</taxon>
        <taxon>Alphaproteobacteria</taxon>
        <taxon>Hyphomicrobiales</taxon>
        <taxon>Methylobacteriaceae</taxon>
        <taxon>Microvirga</taxon>
    </lineage>
</organism>
<sequence>MKQVSSGLKRRALSFAVNNPLAALIIPVTVLAVVAAVFVGEQGAIDYLGQRSASLQADIAKPLNYGDLDAVQIVVLIVLASAAAVLPAVRFYQFLSETLKNANALRDSDG</sequence>
<feature type="transmembrane region" description="Helical" evidence="1">
    <location>
        <begin position="70"/>
        <end position="92"/>
    </location>
</feature>
<gene>
    <name evidence="2" type="ORF">HB375_11790</name>
</gene>
<keyword evidence="1" id="KW-0472">Membrane</keyword>
<dbReference type="Proteomes" id="UP000707352">
    <property type="component" value="Unassembled WGS sequence"/>
</dbReference>
<evidence type="ECO:0000256" key="1">
    <source>
        <dbReference type="SAM" id="Phobius"/>
    </source>
</evidence>
<keyword evidence="1" id="KW-1133">Transmembrane helix</keyword>
<accession>A0ABX0VBR3</accession>
<evidence type="ECO:0000313" key="2">
    <source>
        <dbReference type="EMBL" id="NIX77290.1"/>
    </source>
</evidence>
<feature type="transmembrane region" description="Helical" evidence="1">
    <location>
        <begin position="21"/>
        <end position="39"/>
    </location>
</feature>
<evidence type="ECO:0000313" key="3">
    <source>
        <dbReference type="Proteomes" id="UP000707352"/>
    </source>
</evidence>
<name>A0ABX0VBR3_9HYPH</name>
<dbReference type="EMBL" id="JAATJS010000003">
    <property type="protein sequence ID" value="NIX77290.1"/>
    <property type="molecule type" value="Genomic_DNA"/>
</dbReference>
<comment type="caution">
    <text evidence="2">The sequence shown here is derived from an EMBL/GenBank/DDBJ whole genome shotgun (WGS) entry which is preliminary data.</text>
</comment>
<keyword evidence="1" id="KW-0812">Transmembrane</keyword>
<evidence type="ECO:0008006" key="4">
    <source>
        <dbReference type="Google" id="ProtNLM"/>
    </source>
</evidence>
<proteinExistence type="predicted"/>
<keyword evidence="3" id="KW-1185">Reference proteome</keyword>
<protein>
    <recommendedName>
        <fullName evidence="4">ABC transporter permease</fullName>
    </recommendedName>
</protein>